<feature type="transmembrane region" description="Helical" evidence="2">
    <location>
        <begin position="359"/>
        <end position="377"/>
    </location>
</feature>
<reference evidence="3 4" key="1">
    <citation type="journal article" date="2016" name="Nat. Commun.">
        <title>Thousands of microbial genomes shed light on interconnected biogeochemical processes in an aquifer system.</title>
        <authorList>
            <person name="Anantharaman K."/>
            <person name="Brown C.T."/>
            <person name="Hug L.A."/>
            <person name="Sharon I."/>
            <person name="Castelle C.J."/>
            <person name="Probst A.J."/>
            <person name="Thomas B.C."/>
            <person name="Singh A."/>
            <person name="Wilkins M.J."/>
            <person name="Karaoz U."/>
            <person name="Brodie E.L."/>
            <person name="Williams K.H."/>
            <person name="Hubbard S.S."/>
            <person name="Banfield J.F."/>
        </authorList>
    </citation>
    <scope>NUCLEOTIDE SEQUENCE [LARGE SCALE GENOMIC DNA]</scope>
</reference>
<gene>
    <name evidence="3" type="ORF">A3A74_00310</name>
</gene>
<evidence type="ECO:0000256" key="2">
    <source>
        <dbReference type="SAM" id="Phobius"/>
    </source>
</evidence>
<comment type="caution">
    <text evidence="3">The sequence shown here is derived from an EMBL/GenBank/DDBJ whole genome shotgun (WGS) entry which is preliminary data.</text>
</comment>
<feature type="region of interest" description="Disordered" evidence="1">
    <location>
        <begin position="998"/>
        <end position="1039"/>
    </location>
</feature>
<proteinExistence type="predicted"/>
<dbReference type="EMBL" id="MGAF01000031">
    <property type="protein sequence ID" value="OGK40556.1"/>
    <property type="molecule type" value="Genomic_DNA"/>
</dbReference>
<keyword evidence="2" id="KW-1133">Transmembrane helix</keyword>
<dbReference type="AlphaFoldDB" id="A0A1F7IB18"/>
<feature type="compositionally biased region" description="Basic and acidic residues" evidence="1">
    <location>
        <begin position="1007"/>
        <end position="1039"/>
    </location>
</feature>
<name>A0A1F7IB18_9BACT</name>
<evidence type="ECO:0000313" key="3">
    <source>
        <dbReference type="EMBL" id="OGK40556.1"/>
    </source>
</evidence>
<feature type="transmembrane region" description="Helical" evidence="2">
    <location>
        <begin position="156"/>
        <end position="175"/>
    </location>
</feature>
<evidence type="ECO:0000256" key="1">
    <source>
        <dbReference type="SAM" id="MobiDB-lite"/>
    </source>
</evidence>
<keyword evidence="2" id="KW-0472">Membrane</keyword>
<keyword evidence="2" id="KW-0812">Transmembrane</keyword>
<organism evidence="3 4">
    <name type="scientific">Candidatus Roizmanbacteria bacterium RIFCSPLOWO2_01_FULL_35_13</name>
    <dbReference type="NCBI Taxonomy" id="1802055"/>
    <lineage>
        <taxon>Bacteria</taxon>
        <taxon>Candidatus Roizmaniibacteriota</taxon>
    </lineage>
</organism>
<dbReference type="STRING" id="1802055.A3A74_00310"/>
<dbReference type="Proteomes" id="UP000179270">
    <property type="component" value="Unassembled WGS sequence"/>
</dbReference>
<sequence length="1039" mass="116497">MKRFAGVIFIVFIFFKLANSTWAQIIPTPPIICGCPAALNSSIYNSTSRADGGGQCVSDMATFQQNPTKNHIWVEDPEITAQGKSDERSRQFLFWVFRSGTIDNDSALLRVWSLARNVTFFLLVLVAAIMGLGIIIGQRTSFTSSIKIWPQITRIALLLLYVAFSASIVIVLIQLSDVMMKFFIETLGGKDLLNINFGVLSGEENYIRFVGCRDLNIRVQEGAHTELLMLKLTNITYYVMGVMLILRKILLWFLLFVSPFLALLLPFVFIRNVGWIWIGVFFQWLFYGPLFALFLGGLTAVWRSGIPFIFDFSRVTEDPTKCDPTGYVYPTAINILYGGPAQKLAVCNNGNYVDTFAEYIISMIMLWAVVFFPWWLLRIFRDYCCDGIMSMKNILLSMYDQMRGGPPFQPIGPAPASPSTSFGTALQMPKGIEVPVKVNLETVEQIKIAKTVDIAKSLNLNVNNLTDIARFETNNEVRNNMTKNLNFLQNPTKAETPTERQKYMNIRSELFSRAIKEDKSAKQILSSISTSRIEQVQKREELVKSMSQVPVTHVVSVKVNIPAEKVQSISSSLFNNVSQNNQIVNNIAQTTKLQTNQVKTVLNSLAQNSNQSTSNMINSVVQQTGIKKETVNNVVNSVAQNISQSTTSISERISKQTGIDKTQVNKVVNSLAQNISQTSNIVNTVTQKTGIGQDKVRSVSSSYFNGVSQNNQSVANIAQSTNVQTNEVKTILNSLAQTINKPETNIVNTISQQTGLEKEKITKVIQAATSANIVSQNSQIVNNIAQNTNTQVNEVKTVLNSLSQQNITQEQAAFTEKVSQQTGIEKEKVKKVVEVFSQTVKENKQLIKQIAKEQNIKEEQVEQIISDQIPTGPKAEKPIEQTISIPPSISIDEYEQVKKMWKDQYERGEVPVSDNIKSRNEWVNQDSVFITNILNKLVSDVPEIRQQGLDEIGYILPIFLLNNLKGDQLLVYLKAKLEAAKEIQEVLEQKEEAKAEVKAESEEELIDVEKPKAEEQEKTMEMKQEINEDVKEEPPKSSS</sequence>
<accession>A0A1F7IB18</accession>
<protein>
    <submittedName>
        <fullName evidence="3">Uncharacterized protein</fullName>
    </submittedName>
</protein>
<dbReference type="PROSITE" id="PS51257">
    <property type="entry name" value="PROKAR_LIPOPROTEIN"/>
    <property type="match status" value="1"/>
</dbReference>
<feature type="transmembrane region" description="Helical" evidence="2">
    <location>
        <begin position="118"/>
        <end position="136"/>
    </location>
</feature>
<feature type="transmembrane region" description="Helical" evidence="2">
    <location>
        <begin position="276"/>
        <end position="302"/>
    </location>
</feature>
<feature type="transmembrane region" description="Helical" evidence="2">
    <location>
        <begin position="251"/>
        <end position="270"/>
    </location>
</feature>
<evidence type="ECO:0000313" key="4">
    <source>
        <dbReference type="Proteomes" id="UP000179270"/>
    </source>
</evidence>